<dbReference type="SUPFAM" id="SSF49870">
    <property type="entry name" value="Osmotin, thaumatin-like protein"/>
    <property type="match status" value="1"/>
</dbReference>
<feature type="signal peptide" evidence="1">
    <location>
        <begin position="1"/>
        <end position="18"/>
    </location>
</feature>
<dbReference type="STRING" id="215250.A0A316YJ71"/>
<dbReference type="AlphaFoldDB" id="A0A316YJ71"/>
<dbReference type="GeneID" id="37046395"/>
<protein>
    <submittedName>
        <fullName evidence="2">Uncharacterized protein</fullName>
    </submittedName>
</protein>
<proteinExistence type="predicted"/>
<evidence type="ECO:0000313" key="3">
    <source>
        <dbReference type="Proteomes" id="UP000245768"/>
    </source>
</evidence>
<evidence type="ECO:0000256" key="1">
    <source>
        <dbReference type="SAM" id="SignalP"/>
    </source>
</evidence>
<dbReference type="InParanoid" id="A0A316YJ71"/>
<dbReference type="InterPro" id="IPR037176">
    <property type="entry name" value="Osmotin/thaumatin-like_sf"/>
</dbReference>
<dbReference type="EMBL" id="KZ819638">
    <property type="protein sequence ID" value="PWN88143.1"/>
    <property type="molecule type" value="Genomic_DNA"/>
</dbReference>
<sequence length="148" mass="15660">MIFKASLVFLITSAVAAAAHTVHVINKCGGPTTVQIPGHPIYGAGKHTFKGDVRGGIAQASKDINGQGATSVEFSLVNGVSSADITLIPPHRFNHPARFTLDDGHGNSVGATCRNSHCGPHNAFYKFDDYTAQRQVTGPDSNIKIQFC</sequence>
<gene>
    <name evidence="2" type="ORF">FA10DRAFT_295708</name>
</gene>
<keyword evidence="1" id="KW-0732">Signal</keyword>
<accession>A0A316YJ71</accession>
<dbReference type="OrthoDB" id="3342934at2759"/>
<reference evidence="2 3" key="1">
    <citation type="journal article" date="2018" name="Mol. Biol. Evol.">
        <title>Broad Genomic Sampling Reveals a Smut Pathogenic Ancestry of the Fungal Clade Ustilaginomycotina.</title>
        <authorList>
            <person name="Kijpornyongpan T."/>
            <person name="Mondo S.J."/>
            <person name="Barry K."/>
            <person name="Sandor L."/>
            <person name="Lee J."/>
            <person name="Lipzen A."/>
            <person name="Pangilinan J."/>
            <person name="LaButti K."/>
            <person name="Hainaut M."/>
            <person name="Henrissat B."/>
            <person name="Grigoriev I.V."/>
            <person name="Spatafora J.W."/>
            <person name="Aime M.C."/>
        </authorList>
    </citation>
    <scope>NUCLEOTIDE SEQUENCE [LARGE SCALE GENOMIC DNA]</scope>
    <source>
        <strain evidence="2 3">MCA 4198</strain>
    </source>
</reference>
<dbReference type="RefSeq" id="XP_025375341.1">
    <property type="nucleotide sequence ID" value="XM_025524479.1"/>
</dbReference>
<dbReference type="Proteomes" id="UP000245768">
    <property type="component" value="Unassembled WGS sequence"/>
</dbReference>
<evidence type="ECO:0000313" key="2">
    <source>
        <dbReference type="EMBL" id="PWN88143.1"/>
    </source>
</evidence>
<organism evidence="2 3">
    <name type="scientific">Acaromyces ingoldii</name>
    <dbReference type="NCBI Taxonomy" id="215250"/>
    <lineage>
        <taxon>Eukaryota</taxon>
        <taxon>Fungi</taxon>
        <taxon>Dikarya</taxon>
        <taxon>Basidiomycota</taxon>
        <taxon>Ustilaginomycotina</taxon>
        <taxon>Exobasidiomycetes</taxon>
        <taxon>Exobasidiales</taxon>
        <taxon>Cryptobasidiaceae</taxon>
        <taxon>Acaromyces</taxon>
    </lineage>
</organism>
<keyword evidence="3" id="KW-1185">Reference proteome</keyword>
<feature type="chain" id="PRO_5016288609" evidence="1">
    <location>
        <begin position="19"/>
        <end position="148"/>
    </location>
</feature>
<name>A0A316YJ71_9BASI</name>